<accession>A0A9P3L6Z0</accession>
<dbReference type="Gene3D" id="3.40.50.1820">
    <property type="entry name" value="alpha/beta hydrolase"/>
    <property type="match status" value="1"/>
</dbReference>
<evidence type="ECO:0000259" key="3">
    <source>
        <dbReference type="Pfam" id="PF00561"/>
    </source>
</evidence>
<evidence type="ECO:0000256" key="1">
    <source>
        <dbReference type="ARBA" id="ARBA00022801"/>
    </source>
</evidence>
<dbReference type="GO" id="GO:0016787">
    <property type="term" value="F:hydrolase activity"/>
    <property type="evidence" value="ECO:0007669"/>
    <property type="project" value="UniProtKB-KW"/>
</dbReference>
<sequence>MDASLYKETITSRGVKYRYYFSPAQPSRPTLLLCHGFPSTSHDWWHLAPLLQAKGYGVIAPDMLGYGGTDKPTDPAAYVPSLISRDIVDVLDAEKLGKVIAIGHDWGAKAVSRLANHYPERCIAYAFFALPFVPILPPMEFSAFLDLAKAQAGHDTFGYWLFFSDADVDAVMQAHIESFASLLYPQDPETWQTRIAPVGALKQTLLDDWTAPRAAYVSEEDVRLWVETFRRNGFDAPTCWYKVMTTQLSAKDDQQIPPERAVPPTDAPIFFAAAAKDYICTPQSGYSVFATDPFSGHDIMKKEYDGDHWIILSHATDIAKDLGVWIENTVIPKTKL</sequence>
<comment type="caution">
    <text evidence="4">The sequence shown here is derived from an EMBL/GenBank/DDBJ whole genome shotgun (WGS) entry which is preliminary data.</text>
</comment>
<dbReference type="InterPro" id="IPR000073">
    <property type="entry name" value="AB_hydrolase_1"/>
</dbReference>
<dbReference type="Proteomes" id="UP000703269">
    <property type="component" value="Unassembled WGS sequence"/>
</dbReference>
<dbReference type="EMBL" id="BPQB01000001">
    <property type="protein sequence ID" value="GJE83979.1"/>
    <property type="molecule type" value="Genomic_DNA"/>
</dbReference>
<name>A0A9P3L6Z0_9APHY</name>
<dbReference type="InterPro" id="IPR029058">
    <property type="entry name" value="AB_hydrolase_fold"/>
</dbReference>
<gene>
    <name evidence="4" type="ORF">PsYK624_000520</name>
</gene>
<dbReference type="InterPro" id="IPR000639">
    <property type="entry name" value="Epox_hydrolase-like"/>
</dbReference>
<proteinExistence type="inferred from homology"/>
<dbReference type="PANTHER" id="PTHR43329">
    <property type="entry name" value="EPOXIDE HYDROLASE"/>
    <property type="match status" value="1"/>
</dbReference>
<protein>
    <recommendedName>
        <fullName evidence="3">AB hydrolase-1 domain-containing protein</fullName>
    </recommendedName>
</protein>
<evidence type="ECO:0000313" key="4">
    <source>
        <dbReference type="EMBL" id="GJE83979.1"/>
    </source>
</evidence>
<comment type="similarity">
    <text evidence="2">Belongs to the AB hydrolase superfamily. Epoxide hydrolase family.</text>
</comment>
<dbReference type="OrthoDB" id="408373at2759"/>
<dbReference type="AlphaFoldDB" id="A0A9P3L6Z0"/>
<dbReference type="Pfam" id="PF00561">
    <property type="entry name" value="Abhydrolase_1"/>
    <property type="match status" value="1"/>
</dbReference>
<dbReference type="SUPFAM" id="SSF53474">
    <property type="entry name" value="alpha/beta-Hydrolases"/>
    <property type="match status" value="1"/>
</dbReference>
<dbReference type="PRINTS" id="PR00412">
    <property type="entry name" value="EPOXHYDRLASE"/>
</dbReference>
<evidence type="ECO:0000313" key="5">
    <source>
        <dbReference type="Proteomes" id="UP000703269"/>
    </source>
</evidence>
<keyword evidence="5" id="KW-1185">Reference proteome</keyword>
<reference evidence="4 5" key="1">
    <citation type="submission" date="2021-08" db="EMBL/GenBank/DDBJ databases">
        <title>Draft Genome Sequence of Phanerochaete sordida strain YK-624.</title>
        <authorList>
            <person name="Mori T."/>
            <person name="Dohra H."/>
            <person name="Suzuki T."/>
            <person name="Kawagishi H."/>
            <person name="Hirai H."/>
        </authorList>
    </citation>
    <scope>NUCLEOTIDE SEQUENCE [LARGE SCALE GENOMIC DNA]</scope>
    <source>
        <strain evidence="4 5">YK-624</strain>
    </source>
</reference>
<feature type="domain" description="AB hydrolase-1" evidence="3">
    <location>
        <begin position="29"/>
        <end position="314"/>
    </location>
</feature>
<evidence type="ECO:0000256" key="2">
    <source>
        <dbReference type="ARBA" id="ARBA00038334"/>
    </source>
</evidence>
<keyword evidence="1" id="KW-0378">Hydrolase</keyword>
<organism evidence="4 5">
    <name type="scientific">Phanerochaete sordida</name>
    <dbReference type="NCBI Taxonomy" id="48140"/>
    <lineage>
        <taxon>Eukaryota</taxon>
        <taxon>Fungi</taxon>
        <taxon>Dikarya</taxon>
        <taxon>Basidiomycota</taxon>
        <taxon>Agaricomycotina</taxon>
        <taxon>Agaricomycetes</taxon>
        <taxon>Polyporales</taxon>
        <taxon>Phanerochaetaceae</taxon>
        <taxon>Phanerochaete</taxon>
    </lineage>
</organism>